<evidence type="ECO:0000256" key="3">
    <source>
        <dbReference type="ARBA" id="ARBA00022622"/>
    </source>
</evidence>
<keyword evidence="8" id="KW-0482">Metalloprotease</keyword>
<evidence type="ECO:0000313" key="15">
    <source>
        <dbReference type="Proteomes" id="UP000504618"/>
    </source>
</evidence>
<feature type="domain" description="Peptidase M1 membrane alanine aminopeptidase" evidence="13">
    <location>
        <begin position="94"/>
        <end position="274"/>
    </location>
</feature>
<dbReference type="InterPro" id="IPR014782">
    <property type="entry name" value="Peptidase_M1_dom"/>
</dbReference>
<keyword evidence="6" id="KW-0378">Hydrolase</keyword>
<dbReference type="AlphaFoldDB" id="A0A6J1Q024"/>
<keyword evidence="3" id="KW-0325">Glycoprotein</keyword>
<dbReference type="RefSeq" id="XP_024875507.1">
    <property type="nucleotide sequence ID" value="XM_025019739.1"/>
</dbReference>
<dbReference type="InterPro" id="IPR001930">
    <property type="entry name" value="Peptidase_M1"/>
</dbReference>
<dbReference type="SUPFAM" id="SSF55486">
    <property type="entry name" value="Metalloproteases ('zincins'), catalytic domain"/>
    <property type="match status" value="1"/>
</dbReference>
<dbReference type="SUPFAM" id="SSF63737">
    <property type="entry name" value="Leukotriene A4 hydrolase N-terminal domain"/>
    <property type="match status" value="1"/>
</dbReference>
<dbReference type="GO" id="GO:0043171">
    <property type="term" value="P:peptide catabolic process"/>
    <property type="evidence" value="ECO:0007669"/>
    <property type="project" value="TreeGrafter"/>
</dbReference>
<dbReference type="GO" id="GO:0005615">
    <property type="term" value="C:extracellular space"/>
    <property type="evidence" value="ECO:0007669"/>
    <property type="project" value="TreeGrafter"/>
</dbReference>
<evidence type="ECO:0000256" key="9">
    <source>
        <dbReference type="ARBA" id="ARBA00023288"/>
    </source>
</evidence>
<feature type="site" description="Transition state stabilizer" evidence="12">
    <location>
        <position position="247"/>
    </location>
</feature>
<comment type="cofactor">
    <cofactor evidence="11">
        <name>Zn(2+)</name>
        <dbReference type="ChEBI" id="CHEBI:29105"/>
    </cofactor>
    <text evidence="11">Binds 1 zinc ion per subunit.</text>
</comment>
<evidence type="ECO:0000256" key="10">
    <source>
        <dbReference type="PIRSR" id="PIRSR634016-1"/>
    </source>
</evidence>
<dbReference type="Proteomes" id="UP000504618">
    <property type="component" value="Unplaced"/>
</dbReference>
<accession>A0A6J1Q024</accession>
<dbReference type="Gene3D" id="2.60.40.1730">
    <property type="entry name" value="tricorn interacting facor f3 domain"/>
    <property type="match status" value="1"/>
</dbReference>
<dbReference type="Gene3D" id="1.10.390.10">
    <property type="entry name" value="Neutral Protease Domain 2"/>
    <property type="match status" value="1"/>
</dbReference>
<dbReference type="GO" id="GO:0005737">
    <property type="term" value="C:cytoplasm"/>
    <property type="evidence" value="ECO:0007669"/>
    <property type="project" value="TreeGrafter"/>
</dbReference>
<dbReference type="InterPro" id="IPR042097">
    <property type="entry name" value="Aminopeptidase_N-like_N_sf"/>
</dbReference>
<keyword evidence="15" id="KW-1185">Reference proteome</keyword>
<feature type="domain" description="Aminopeptidase N-like N-terminal" evidence="14">
    <location>
        <begin position="1"/>
        <end position="57"/>
    </location>
</feature>
<comment type="similarity">
    <text evidence="2">Belongs to the peptidase M1 family.</text>
</comment>
<dbReference type="GO" id="GO:0098552">
    <property type="term" value="C:side of membrane"/>
    <property type="evidence" value="ECO:0007669"/>
    <property type="project" value="UniProtKB-KW"/>
</dbReference>
<dbReference type="InterPro" id="IPR034016">
    <property type="entry name" value="M1_APN-typ"/>
</dbReference>
<feature type="active site" description="Proton acceptor" evidence="10">
    <location>
        <position position="164"/>
    </location>
</feature>
<dbReference type="InterPro" id="IPR045357">
    <property type="entry name" value="Aminopeptidase_N-like_N"/>
</dbReference>
<evidence type="ECO:0000256" key="7">
    <source>
        <dbReference type="ARBA" id="ARBA00022833"/>
    </source>
</evidence>
<evidence type="ECO:0000256" key="5">
    <source>
        <dbReference type="ARBA" id="ARBA00022723"/>
    </source>
</evidence>
<evidence type="ECO:0000256" key="1">
    <source>
        <dbReference type="ARBA" id="ARBA00004609"/>
    </source>
</evidence>
<evidence type="ECO:0000256" key="12">
    <source>
        <dbReference type="PIRSR" id="PIRSR634016-4"/>
    </source>
</evidence>
<proteinExistence type="inferred from homology"/>
<keyword evidence="7 11" id="KW-0862">Zinc</keyword>
<dbReference type="InterPro" id="IPR050344">
    <property type="entry name" value="Peptidase_M1_aminopeptidases"/>
</dbReference>
<keyword evidence="9" id="KW-0449">Lipoprotein</keyword>
<dbReference type="Pfam" id="PF17900">
    <property type="entry name" value="Peptidase_M1_N"/>
    <property type="match status" value="1"/>
</dbReference>
<evidence type="ECO:0000259" key="14">
    <source>
        <dbReference type="Pfam" id="PF17900"/>
    </source>
</evidence>
<feature type="binding site" evidence="11">
    <location>
        <position position="163"/>
    </location>
    <ligand>
        <name>Zn(2+)</name>
        <dbReference type="ChEBI" id="CHEBI:29105"/>
        <note>catalytic</note>
    </ligand>
</feature>
<comment type="subcellular location">
    <subcellularLocation>
        <location evidence="1">Cell membrane</location>
        <topology evidence="1">Lipid-anchor</topology>
        <topology evidence="1">GPI-anchor</topology>
    </subcellularLocation>
</comment>
<sequence>MFPCWDEPAIKAYFMISVMHHQEYRVLSNWPIREQYNAENGTMWTHFNRTFTMSAYLVGIVIVSNFVRIGNVDQSDFVWCKSSLTSQTRFMYSIAEKITPLLEEYTNRTKGVPKIDHVMIPNYPVDGMEHWGIIIIYDESKVVYYESKDPAFRRVKIASLVAHEITHQWFGNFITPSWWSDLWLSEGFAVFFQEYFLNKIFEDWGTMDLLVTGPIHESLSLDIGLMDSIKLNLYNLDHGTLFGNEVYKKAPAILRMLYHVVGDEVFRRGITKYFVTK</sequence>
<feature type="binding site" evidence="11">
    <location>
        <position position="186"/>
    </location>
    <ligand>
        <name>Zn(2+)</name>
        <dbReference type="ChEBI" id="CHEBI:29105"/>
        <note>catalytic</note>
    </ligand>
</feature>
<evidence type="ECO:0000256" key="4">
    <source>
        <dbReference type="ARBA" id="ARBA00022670"/>
    </source>
</evidence>
<keyword evidence="3" id="KW-0472">Membrane</keyword>
<evidence type="ECO:0000313" key="16">
    <source>
        <dbReference type="RefSeq" id="XP_024875507.1"/>
    </source>
</evidence>
<dbReference type="GO" id="GO:0070006">
    <property type="term" value="F:metalloaminopeptidase activity"/>
    <property type="evidence" value="ECO:0007669"/>
    <property type="project" value="TreeGrafter"/>
</dbReference>
<evidence type="ECO:0000259" key="13">
    <source>
        <dbReference type="Pfam" id="PF01433"/>
    </source>
</evidence>
<dbReference type="InterPro" id="IPR027268">
    <property type="entry name" value="Peptidase_M4/M1_CTD_sf"/>
</dbReference>
<organism evidence="15 16">
    <name type="scientific">Temnothorax curvispinosus</name>
    <dbReference type="NCBI Taxonomy" id="300111"/>
    <lineage>
        <taxon>Eukaryota</taxon>
        <taxon>Metazoa</taxon>
        <taxon>Ecdysozoa</taxon>
        <taxon>Arthropoda</taxon>
        <taxon>Hexapoda</taxon>
        <taxon>Insecta</taxon>
        <taxon>Pterygota</taxon>
        <taxon>Neoptera</taxon>
        <taxon>Endopterygota</taxon>
        <taxon>Hymenoptera</taxon>
        <taxon>Apocrita</taxon>
        <taxon>Aculeata</taxon>
        <taxon>Formicoidea</taxon>
        <taxon>Formicidae</taxon>
        <taxon>Myrmicinae</taxon>
        <taxon>Temnothorax</taxon>
    </lineage>
</organism>
<dbReference type="GeneID" id="112456926"/>
<evidence type="ECO:0000256" key="8">
    <source>
        <dbReference type="ARBA" id="ARBA00023049"/>
    </source>
</evidence>
<keyword evidence="5 11" id="KW-0479">Metal-binding</keyword>
<evidence type="ECO:0000256" key="6">
    <source>
        <dbReference type="ARBA" id="ARBA00022801"/>
    </source>
</evidence>
<evidence type="ECO:0000256" key="11">
    <source>
        <dbReference type="PIRSR" id="PIRSR634016-3"/>
    </source>
</evidence>
<dbReference type="GO" id="GO:0042277">
    <property type="term" value="F:peptide binding"/>
    <property type="evidence" value="ECO:0007669"/>
    <property type="project" value="TreeGrafter"/>
</dbReference>
<dbReference type="PANTHER" id="PTHR11533">
    <property type="entry name" value="PROTEASE M1 ZINC METALLOPROTEASE"/>
    <property type="match status" value="1"/>
</dbReference>
<protein>
    <submittedName>
        <fullName evidence="16">Glutamyl aminopeptidase-like</fullName>
    </submittedName>
</protein>
<dbReference type="PANTHER" id="PTHR11533:SF294">
    <property type="entry name" value="THYROTROPIN-RELEASING HORMONE-DEGRADING ECTOENZYME"/>
    <property type="match status" value="1"/>
</dbReference>
<dbReference type="GO" id="GO:0005886">
    <property type="term" value="C:plasma membrane"/>
    <property type="evidence" value="ECO:0007669"/>
    <property type="project" value="UniProtKB-SubCell"/>
</dbReference>
<name>A0A6J1Q024_9HYME</name>
<keyword evidence="4" id="KW-0645">Protease</keyword>
<dbReference type="OrthoDB" id="510539at2759"/>
<reference evidence="16" key="1">
    <citation type="submission" date="2025-08" db="UniProtKB">
        <authorList>
            <consortium name="RefSeq"/>
        </authorList>
    </citation>
    <scope>IDENTIFICATION</scope>
    <source>
        <tissue evidence="16">Whole body</tissue>
    </source>
</reference>
<gene>
    <name evidence="16" type="primary">LOC112456926</name>
</gene>
<dbReference type="GO" id="GO:0008270">
    <property type="term" value="F:zinc ion binding"/>
    <property type="evidence" value="ECO:0007669"/>
    <property type="project" value="InterPro"/>
</dbReference>
<keyword evidence="3" id="KW-0336">GPI-anchor</keyword>
<dbReference type="PRINTS" id="PR00756">
    <property type="entry name" value="ALADIPTASE"/>
</dbReference>
<dbReference type="CDD" id="cd09601">
    <property type="entry name" value="M1_APN-Q_like"/>
    <property type="match status" value="1"/>
</dbReference>
<dbReference type="GO" id="GO:0006508">
    <property type="term" value="P:proteolysis"/>
    <property type="evidence" value="ECO:0007669"/>
    <property type="project" value="UniProtKB-KW"/>
</dbReference>
<evidence type="ECO:0000256" key="2">
    <source>
        <dbReference type="ARBA" id="ARBA00010136"/>
    </source>
</evidence>
<feature type="binding site" evidence="11">
    <location>
        <position position="167"/>
    </location>
    <ligand>
        <name>Zn(2+)</name>
        <dbReference type="ChEBI" id="CHEBI:29105"/>
        <note>catalytic</note>
    </ligand>
</feature>
<dbReference type="Pfam" id="PF01433">
    <property type="entry name" value="Peptidase_M1"/>
    <property type="match status" value="1"/>
</dbReference>